<keyword evidence="2" id="KW-0472">Membrane</keyword>
<protein>
    <recommendedName>
        <fullName evidence="3">Cyanobacterial aminoacyl-tRNA synthetase CAAD domain-containing protein</fullName>
    </recommendedName>
</protein>
<keyword evidence="2" id="KW-0812">Transmembrane</keyword>
<keyword evidence="2" id="KW-1133">Transmembrane helix</keyword>
<evidence type="ECO:0000313" key="4">
    <source>
        <dbReference type="EMBL" id="QXE21880.1"/>
    </source>
</evidence>
<dbReference type="KEGG" id="rsin:B6N60_00558"/>
<dbReference type="Pfam" id="PF14159">
    <property type="entry name" value="CAAD"/>
    <property type="match status" value="1"/>
</dbReference>
<evidence type="ECO:0000256" key="2">
    <source>
        <dbReference type="SAM" id="Phobius"/>
    </source>
</evidence>
<reference evidence="4" key="1">
    <citation type="submission" date="2017-04" db="EMBL/GenBank/DDBJ databases">
        <title>Genome deletions in a multicellular cyanobacterial endosymbiont for morphological adaptation in marine diatoms.</title>
        <authorList>
            <person name="Wang Y."/>
            <person name="Gao H."/>
            <person name="Li R."/>
            <person name="Xu X."/>
        </authorList>
    </citation>
    <scope>NUCLEOTIDE SEQUENCE</scope>
    <source>
        <strain evidence="4">FACHB 800</strain>
    </source>
</reference>
<evidence type="ECO:0000313" key="5">
    <source>
        <dbReference type="Proteomes" id="UP000683511"/>
    </source>
</evidence>
<feature type="domain" description="Cyanobacterial aminoacyl-tRNA synthetase CAAD" evidence="3">
    <location>
        <begin position="60"/>
        <end position="143"/>
    </location>
</feature>
<comment type="subcellular location">
    <subcellularLocation>
        <location evidence="1">Membrane</location>
        <topology evidence="1">Multi-pass membrane protein</topology>
    </subcellularLocation>
</comment>
<sequence>MEPQEQQTVSVNSGSQQGILDLDGVETANLPKLPPATAPESQWQQIFGQITDFLDKLPDYIGGLFNNNKQALLTFFLILSALITVRVVLALLSAVNSIPLLEPTFEMIGLGYAIWFSFRYLLKSENRRELVDKFSWLKQQTLG</sequence>
<feature type="transmembrane region" description="Helical" evidence="2">
    <location>
        <begin position="104"/>
        <end position="122"/>
    </location>
</feature>
<organism evidence="4 5">
    <name type="scientific">Richelia sinica FACHB-800</name>
    <dbReference type="NCBI Taxonomy" id="1357546"/>
    <lineage>
        <taxon>Bacteria</taxon>
        <taxon>Bacillati</taxon>
        <taxon>Cyanobacteriota</taxon>
        <taxon>Cyanophyceae</taxon>
        <taxon>Nostocales</taxon>
        <taxon>Nostocaceae</taxon>
        <taxon>Richelia</taxon>
    </lineage>
</organism>
<name>A0A975T4D8_9NOST</name>
<feature type="transmembrane region" description="Helical" evidence="2">
    <location>
        <begin position="71"/>
        <end position="92"/>
    </location>
</feature>
<dbReference type="PANTHER" id="PTHR33222">
    <property type="match status" value="1"/>
</dbReference>
<keyword evidence="5" id="KW-1185">Reference proteome</keyword>
<dbReference type="InterPro" id="IPR033344">
    <property type="entry name" value="CURT1"/>
</dbReference>
<dbReference type="GO" id="GO:0009579">
    <property type="term" value="C:thylakoid"/>
    <property type="evidence" value="ECO:0007669"/>
    <property type="project" value="InterPro"/>
</dbReference>
<gene>
    <name evidence="4" type="ORF">B6N60_00558</name>
</gene>
<accession>A0A975T4D8</accession>
<evidence type="ECO:0000259" key="3">
    <source>
        <dbReference type="Pfam" id="PF14159"/>
    </source>
</evidence>
<dbReference type="EMBL" id="CP021056">
    <property type="protein sequence ID" value="QXE21880.1"/>
    <property type="molecule type" value="Genomic_DNA"/>
</dbReference>
<dbReference type="InterPro" id="IPR025564">
    <property type="entry name" value="CAAD_dom"/>
</dbReference>
<dbReference type="RefSeq" id="WP_190601245.1">
    <property type="nucleotide sequence ID" value="NZ_CP021056.1"/>
</dbReference>
<proteinExistence type="predicted"/>
<dbReference type="Proteomes" id="UP000683511">
    <property type="component" value="Chromosome"/>
</dbReference>
<dbReference type="AlphaFoldDB" id="A0A975T4D8"/>
<dbReference type="GO" id="GO:0016020">
    <property type="term" value="C:membrane"/>
    <property type="evidence" value="ECO:0007669"/>
    <property type="project" value="UniProtKB-SubCell"/>
</dbReference>
<evidence type="ECO:0000256" key="1">
    <source>
        <dbReference type="ARBA" id="ARBA00004141"/>
    </source>
</evidence>
<dbReference type="PANTHER" id="PTHR33222:SF4">
    <property type="entry name" value="PROTEIN CURVATURE THYLAKOID 1A, CHLOROPLASTIC"/>
    <property type="match status" value="1"/>
</dbReference>